<keyword evidence="3" id="KW-1185">Reference proteome</keyword>
<sequence>MLAPPFRGHNTNQAKPYTLNNFAEKIKNYGNGACAPSDEDQSTTGRCTNNFG</sequence>
<name>D7EHR5_TRICA</name>
<dbReference type="EMBL" id="KQ973114">
    <property type="protein sequence ID" value="EFA12133.1"/>
    <property type="molecule type" value="Genomic_DNA"/>
</dbReference>
<reference evidence="2 3" key="1">
    <citation type="journal article" date="2008" name="Nature">
        <title>The genome of the model beetle and pest Tribolium castaneum.</title>
        <authorList>
            <consortium name="Tribolium Genome Sequencing Consortium"/>
            <person name="Richards S."/>
            <person name="Gibbs R.A."/>
            <person name="Weinstock G.M."/>
            <person name="Brown S.J."/>
            <person name="Denell R."/>
            <person name="Beeman R.W."/>
            <person name="Gibbs R."/>
            <person name="Beeman R.W."/>
            <person name="Brown S.J."/>
            <person name="Bucher G."/>
            <person name="Friedrich M."/>
            <person name="Grimmelikhuijzen C.J."/>
            <person name="Klingler M."/>
            <person name="Lorenzen M."/>
            <person name="Richards S."/>
            <person name="Roth S."/>
            <person name="Schroder R."/>
            <person name="Tautz D."/>
            <person name="Zdobnov E.M."/>
            <person name="Muzny D."/>
            <person name="Gibbs R.A."/>
            <person name="Weinstock G.M."/>
            <person name="Attaway T."/>
            <person name="Bell S."/>
            <person name="Buhay C.J."/>
            <person name="Chandrabose M.N."/>
            <person name="Chavez D."/>
            <person name="Clerk-Blankenburg K.P."/>
            <person name="Cree A."/>
            <person name="Dao M."/>
            <person name="Davis C."/>
            <person name="Chacko J."/>
            <person name="Dinh H."/>
            <person name="Dugan-Rocha S."/>
            <person name="Fowler G."/>
            <person name="Garner T.T."/>
            <person name="Garnes J."/>
            <person name="Gnirke A."/>
            <person name="Hawes A."/>
            <person name="Hernandez J."/>
            <person name="Hines S."/>
            <person name="Holder M."/>
            <person name="Hume J."/>
            <person name="Jhangiani S.N."/>
            <person name="Joshi V."/>
            <person name="Khan Z.M."/>
            <person name="Jackson L."/>
            <person name="Kovar C."/>
            <person name="Kowis A."/>
            <person name="Lee S."/>
            <person name="Lewis L.R."/>
            <person name="Margolis J."/>
            <person name="Morgan M."/>
            <person name="Nazareth L.V."/>
            <person name="Nguyen N."/>
            <person name="Okwuonu G."/>
            <person name="Parker D."/>
            <person name="Richards S."/>
            <person name="Ruiz S.J."/>
            <person name="Santibanez J."/>
            <person name="Savard J."/>
            <person name="Scherer S.E."/>
            <person name="Schneider B."/>
            <person name="Sodergren E."/>
            <person name="Tautz D."/>
            <person name="Vattahil S."/>
            <person name="Villasana D."/>
            <person name="White C.S."/>
            <person name="Wright R."/>
            <person name="Park Y."/>
            <person name="Beeman R.W."/>
            <person name="Lord J."/>
            <person name="Oppert B."/>
            <person name="Lorenzen M."/>
            <person name="Brown S."/>
            <person name="Wang L."/>
            <person name="Savard J."/>
            <person name="Tautz D."/>
            <person name="Richards S."/>
            <person name="Weinstock G."/>
            <person name="Gibbs R.A."/>
            <person name="Liu Y."/>
            <person name="Worley K."/>
            <person name="Weinstock G."/>
            <person name="Elsik C.G."/>
            <person name="Reese J.T."/>
            <person name="Elhaik E."/>
            <person name="Landan G."/>
            <person name="Graur D."/>
            <person name="Arensburger P."/>
            <person name="Atkinson P."/>
            <person name="Beeman R.W."/>
            <person name="Beidler J."/>
            <person name="Brown S.J."/>
            <person name="Demuth J.P."/>
            <person name="Drury D.W."/>
            <person name="Du Y.Z."/>
            <person name="Fujiwara H."/>
            <person name="Lorenzen M."/>
            <person name="Maselli V."/>
            <person name="Osanai M."/>
            <person name="Park Y."/>
            <person name="Robertson H.M."/>
            <person name="Tu Z."/>
            <person name="Wang J.J."/>
            <person name="Wang S."/>
            <person name="Richards S."/>
            <person name="Song H."/>
            <person name="Zhang L."/>
            <person name="Sodergren E."/>
            <person name="Werner D."/>
            <person name="Stanke M."/>
            <person name="Morgenstern B."/>
            <person name="Solovyev V."/>
            <person name="Kosarev P."/>
            <person name="Brown G."/>
            <person name="Chen H.C."/>
            <person name="Ermolaeva O."/>
            <person name="Hlavina W."/>
            <person name="Kapustin Y."/>
            <person name="Kiryutin B."/>
            <person name="Kitts P."/>
            <person name="Maglott D."/>
            <person name="Pruitt K."/>
            <person name="Sapojnikov V."/>
            <person name="Souvorov A."/>
            <person name="Mackey A.J."/>
            <person name="Waterhouse R.M."/>
            <person name="Wyder S."/>
            <person name="Zdobnov E.M."/>
            <person name="Zdobnov E.M."/>
            <person name="Wyder S."/>
            <person name="Kriventseva E.V."/>
            <person name="Kadowaki T."/>
            <person name="Bork P."/>
            <person name="Aranda M."/>
            <person name="Bao R."/>
            <person name="Beermann A."/>
            <person name="Berns N."/>
            <person name="Bolognesi R."/>
            <person name="Bonneton F."/>
            <person name="Bopp D."/>
            <person name="Brown S.J."/>
            <person name="Bucher G."/>
            <person name="Butts T."/>
            <person name="Chaumot A."/>
            <person name="Denell R.E."/>
            <person name="Ferrier D.E."/>
            <person name="Friedrich M."/>
            <person name="Gordon C.M."/>
            <person name="Jindra M."/>
            <person name="Klingler M."/>
            <person name="Lan Q."/>
            <person name="Lattorff H.M."/>
            <person name="Laudet V."/>
            <person name="von Levetsow C."/>
            <person name="Liu Z."/>
            <person name="Lutz R."/>
            <person name="Lynch J.A."/>
            <person name="da Fonseca R.N."/>
            <person name="Posnien N."/>
            <person name="Reuter R."/>
            <person name="Roth S."/>
            <person name="Savard J."/>
            <person name="Schinko J.B."/>
            <person name="Schmitt C."/>
            <person name="Schoppmeier M."/>
            <person name="Schroder R."/>
            <person name="Shippy T.D."/>
            <person name="Simonnet F."/>
            <person name="Marques-Souza H."/>
            <person name="Tautz D."/>
            <person name="Tomoyasu Y."/>
            <person name="Trauner J."/>
            <person name="Van der Zee M."/>
            <person name="Vervoort M."/>
            <person name="Wittkopp N."/>
            <person name="Wimmer E.A."/>
            <person name="Yang X."/>
            <person name="Jones A.K."/>
            <person name="Sattelle D.B."/>
            <person name="Ebert P.R."/>
            <person name="Nelson D."/>
            <person name="Scott J.G."/>
            <person name="Beeman R.W."/>
            <person name="Muthukrishnan S."/>
            <person name="Kramer K.J."/>
            <person name="Arakane Y."/>
            <person name="Beeman R.W."/>
            <person name="Zhu Q."/>
            <person name="Hogenkamp D."/>
            <person name="Dixit R."/>
            <person name="Oppert B."/>
            <person name="Jiang H."/>
            <person name="Zou Z."/>
            <person name="Marshall J."/>
            <person name="Elpidina E."/>
            <person name="Vinokurov K."/>
            <person name="Oppert C."/>
            <person name="Zou Z."/>
            <person name="Evans J."/>
            <person name="Lu Z."/>
            <person name="Zhao P."/>
            <person name="Sumathipala N."/>
            <person name="Altincicek B."/>
            <person name="Vilcinskas A."/>
            <person name="Williams M."/>
            <person name="Hultmark D."/>
            <person name="Hetru C."/>
            <person name="Jiang H."/>
            <person name="Grimmelikhuijzen C.J."/>
            <person name="Hauser F."/>
            <person name="Cazzamali G."/>
            <person name="Williamson M."/>
            <person name="Park Y."/>
            <person name="Li B."/>
            <person name="Tanaka Y."/>
            <person name="Predel R."/>
            <person name="Neupert S."/>
            <person name="Schachtner J."/>
            <person name="Verleyen P."/>
            <person name="Raible F."/>
            <person name="Bork P."/>
            <person name="Friedrich M."/>
            <person name="Walden K.K."/>
            <person name="Robertson H.M."/>
            <person name="Angeli S."/>
            <person name="Foret S."/>
            <person name="Bucher G."/>
            <person name="Schuetz S."/>
            <person name="Maleszka R."/>
            <person name="Wimmer E.A."/>
            <person name="Beeman R.W."/>
            <person name="Lorenzen M."/>
            <person name="Tomoyasu Y."/>
            <person name="Miller S.C."/>
            <person name="Grossmann D."/>
            <person name="Bucher G."/>
        </authorList>
    </citation>
    <scope>NUCLEOTIDE SEQUENCE [LARGE SCALE GENOMIC DNA]</scope>
    <source>
        <strain evidence="2 3">Georgia GA2</strain>
    </source>
</reference>
<organism evidence="2 3">
    <name type="scientific">Tribolium castaneum</name>
    <name type="common">Red flour beetle</name>
    <dbReference type="NCBI Taxonomy" id="7070"/>
    <lineage>
        <taxon>Eukaryota</taxon>
        <taxon>Metazoa</taxon>
        <taxon>Ecdysozoa</taxon>
        <taxon>Arthropoda</taxon>
        <taxon>Hexapoda</taxon>
        <taxon>Insecta</taxon>
        <taxon>Pterygota</taxon>
        <taxon>Neoptera</taxon>
        <taxon>Endopterygota</taxon>
        <taxon>Coleoptera</taxon>
        <taxon>Polyphaga</taxon>
        <taxon>Cucujiformia</taxon>
        <taxon>Tenebrionidae</taxon>
        <taxon>Tenebrionidae incertae sedis</taxon>
        <taxon>Tribolium</taxon>
    </lineage>
</organism>
<evidence type="ECO:0000313" key="3">
    <source>
        <dbReference type="Proteomes" id="UP000007266"/>
    </source>
</evidence>
<accession>D7EHR5</accession>
<reference evidence="2 3" key="2">
    <citation type="journal article" date="2010" name="Nucleic Acids Res.">
        <title>BeetleBase in 2010: revisions to provide comprehensive genomic information for Tribolium castaneum.</title>
        <authorList>
            <person name="Kim H.S."/>
            <person name="Murphy T."/>
            <person name="Xia J."/>
            <person name="Caragea D."/>
            <person name="Park Y."/>
            <person name="Beeman R.W."/>
            <person name="Lorenzen M.D."/>
            <person name="Butcher S."/>
            <person name="Manak J.R."/>
            <person name="Brown S.J."/>
        </authorList>
    </citation>
    <scope>NUCLEOTIDE SEQUENCE [LARGE SCALE GENOMIC DNA]</scope>
    <source>
        <strain evidence="2 3">Georgia GA2</strain>
    </source>
</reference>
<dbReference type="InParanoid" id="D7EHR5"/>
<evidence type="ECO:0000256" key="1">
    <source>
        <dbReference type="SAM" id="MobiDB-lite"/>
    </source>
</evidence>
<proteinExistence type="predicted"/>
<gene>
    <name evidence="2" type="primary">GLEAN_02279</name>
    <name evidence="2" type="ORF">TcasGA2_TC002279</name>
</gene>
<dbReference type="HOGENOM" id="CLU_3089873_0_0_1"/>
<evidence type="ECO:0000313" key="2">
    <source>
        <dbReference type="EMBL" id="EFA12133.1"/>
    </source>
</evidence>
<dbReference type="Proteomes" id="UP000007266">
    <property type="component" value="Unassembled WGS sequence"/>
</dbReference>
<dbReference type="AlphaFoldDB" id="D7EHR5"/>
<feature type="compositionally biased region" description="Polar residues" evidence="1">
    <location>
        <begin position="42"/>
        <end position="52"/>
    </location>
</feature>
<feature type="region of interest" description="Disordered" evidence="1">
    <location>
        <begin position="30"/>
        <end position="52"/>
    </location>
</feature>
<protein>
    <submittedName>
        <fullName evidence="2">Uncharacterized protein</fullName>
    </submittedName>
</protein>